<reference evidence="12" key="1">
    <citation type="submission" date="2018-12" db="EMBL/GenBank/DDBJ databases">
        <title>Novel natural products biosynthetic potential of the class Ktedonobacteria.</title>
        <authorList>
            <person name="Zheng Y."/>
            <person name="Saitou A."/>
            <person name="Wang C.M."/>
            <person name="Toyoda A."/>
            <person name="Minakuchi Y."/>
            <person name="Sekiguchi Y."/>
            <person name="Ueda K."/>
            <person name="Takano H."/>
            <person name="Sakai Y."/>
            <person name="Yokota A."/>
            <person name="Yabe S."/>
        </authorList>
    </citation>
    <scope>NUCLEOTIDE SEQUENCE</scope>
    <source>
        <strain evidence="12">A3-2</strain>
    </source>
</reference>
<dbReference type="Gene3D" id="1.10.510.10">
    <property type="entry name" value="Transferase(Phosphotransferase) domain 1"/>
    <property type="match status" value="1"/>
</dbReference>
<dbReference type="AlphaFoldDB" id="A0A455T001"/>
<keyword evidence="10" id="KW-0812">Transmembrane</keyword>
<feature type="transmembrane region" description="Helical" evidence="10">
    <location>
        <begin position="382"/>
        <end position="408"/>
    </location>
</feature>
<protein>
    <recommendedName>
        <fullName evidence="1">non-specific serine/threonine protein kinase</fullName>
        <ecNumber evidence="1">2.7.11.1</ecNumber>
    </recommendedName>
</protein>
<accession>A0A455T001</accession>
<evidence type="ECO:0000256" key="7">
    <source>
        <dbReference type="ARBA" id="ARBA00047899"/>
    </source>
</evidence>
<dbReference type="GO" id="GO:0005524">
    <property type="term" value="F:ATP binding"/>
    <property type="evidence" value="ECO:0007669"/>
    <property type="project" value="UniProtKB-KW"/>
</dbReference>
<proteinExistence type="predicted"/>
<keyword evidence="2" id="KW-0723">Serine/threonine-protein kinase</keyword>
<dbReference type="InterPro" id="IPR000719">
    <property type="entry name" value="Prot_kinase_dom"/>
</dbReference>
<sequence>METGRVICRRYLLRRLIKQGPFCTVYQGLDQVLQRPVAVKAVPPSQVSVYRTALRMTAQFSHPHIVGLYDIVGEGDQLYVVQEYVEGEDFAALLQRQLSPLEVIEFGCQLCQALVYAASGTRRVCHGDLTPSAILRDRQGFLRVNNFALPSDVAYFSAWSVVGAAGIVLSDQELPWGQASEGRLDDDTRAAGLLLYQLLAGRPAGATSVEPPSDGRLRFLRTAPPELCDLIARAVMRDHPQHINRPEALYMELKALGEALEAAVPVSVAVAAPAVEESAAARPFTPTPLLPETEGQPLPSLPSGEGGRRLSSFASPTPSASAGLHAGPALELSPASPTVADSSLKVTPAQPQNPFYSYTGTPPSAGVRPEAEPGQEQQQIPFLLLLVCGLVIFACFFVLGFFLSTLLLH</sequence>
<comment type="catalytic activity">
    <reaction evidence="8">
        <text>L-seryl-[protein] + ATP = O-phospho-L-seryl-[protein] + ADP + H(+)</text>
        <dbReference type="Rhea" id="RHEA:17989"/>
        <dbReference type="Rhea" id="RHEA-COMP:9863"/>
        <dbReference type="Rhea" id="RHEA-COMP:11604"/>
        <dbReference type="ChEBI" id="CHEBI:15378"/>
        <dbReference type="ChEBI" id="CHEBI:29999"/>
        <dbReference type="ChEBI" id="CHEBI:30616"/>
        <dbReference type="ChEBI" id="CHEBI:83421"/>
        <dbReference type="ChEBI" id="CHEBI:456216"/>
        <dbReference type="EC" id="2.7.11.1"/>
    </reaction>
</comment>
<dbReference type="Pfam" id="PF00069">
    <property type="entry name" value="Pkinase"/>
    <property type="match status" value="1"/>
</dbReference>
<keyword evidence="6" id="KW-0067">ATP-binding</keyword>
<keyword evidence="5" id="KW-0418">Kinase</keyword>
<dbReference type="PROSITE" id="PS50011">
    <property type="entry name" value="PROTEIN_KINASE_DOM"/>
    <property type="match status" value="1"/>
</dbReference>
<gene>
    <name evidence="12" type="ORF">KTA_21260</name>
</gene>
<evidence type="ECO:0000313" key="12">
    <source>
        <dbReference type="EMBL" id="BBH93927.1"/>
    </source>
</evidence>
<dbReference type="EC" id="2.7.11.1" evidence="1"/>
<keyword evidence="3" id="KW-0808">Transferase</keyword>
<keyword evidence="10" id="KW-1133">Transmembrane helix</keyword>
<evidence type="ECO:0000256" key="3">
    <source>
        <dbReference type="ARBA" id="ARBA00022679"/>
    </source>
</evidence>
<feature type="domain" description="Protein kinase" evidence="11">
    <location>
        <begin position="11"/>
        <end position="256"/>
    </location>
</feature>
<feature type="compositionally biased region" description="Low complexity" evidence="9">
    <location>
        <begin position="311"/>
        <end position="322"/>
    </location>
</feature>
<evidence type="ECO:0000256" key="10">
    <source>
        <dbReference type="SAM" id="Phobius"/>
    </source>
</evidence>
<evidence type="ECO:0000256" key="8">
    <source>
        <dbReference type="ARBA" id="ARBA00048679"/>
    </source>
</evidence>
<dbReference type="SUPFAM" id="SSF56112">
    <property type="entry name" value="Protein kinase-like (PK-like)"/>
    <property type="match status" value="1"/>
</dbReference>
<dbReference type="Gene3D" id="3.30.200.20">
    <property type="entry name" value="Phosphorylase Kinase, domain 1"/>
    <property type="match status" value="1"/>
</dbReference>
<dbReference type="GO" id="GO:0004674">
    <property type="term" value="F:protein serine/threonine kinase activity"/>
    <property type="evidence" value="ECO:0007669"/>
    <property type="project" value="UniProtKB-KW"/>
</dbReference>
<keyword evidence="10" id="KW-0472">Membrane</keyword>
<dbReference type="EMBL" id="AP019377">
    <property type="protein sequence ID" value="BBH93927.1"/>
    <property type="molecule type" value="Genomic_DNA"/>
</dbReference>
<feature type="compositionally biased region" description="Polar residues" evidence="9">
    <location>
        <begin position="335"/>
        <end position="362"/>
    </location>
</feature>
<dbReference type="InterPro" id="IPR011009">
    <property type="entry name" value="Kinase-like_dom_sf"/>
</dbReference>
<evidence type="ECO:0000256" key="4">
    <source>
        <dbReference type="ARBA" id="ARBA00022741"/>
    </source>
</evidence>
<dbReference type="InterPro" id="IPR050660">
    <property type="entry name" value="NEK_Ser/Thr_kinase"/>
</dbReference>
<evidence type="ECO:0000256" key="9">
    <source>
        <dbReference type="SAM" id="MobiDB-lite"/>
    </source>
</evidence>
<evidence type="ECO:0000259" key="11">
    <source>
        <dbReference type="PROSITE" id="PS50011"/>
    </source>
</evidence>
<evidence type="ECO:0000256" key="5">
    <source>
        <dbReference type="ARBA" id="ARBA00022777"/>
    </source>
</evidence>
<organism evidence="12">
    <name type="scientific">Thermogemmatispora argillosa</name>
    <dbReference type="NCBI Taxonomy" id="2045280"/>
    <lineage>
        <taxon>Bacteria</taxon>
        <taxon>Bacillati</taxon>
        <taxon>Chloroflexota</taxon>
        <taxon>Ktedonobacteria</taxon>
        <taxon>Thermogemmatisporales</taxon>
        <taxon>Thermogemmatisporaceae</taxon>
        <taxon>Thermogemmatispora</taxon>
    </lineage>
</organism>
<keyword evidence="4" id="KW-0547">Nucleotide-binding</keyword>
<feature type="region of interest" description="Disordered" evidence="9">
    <location>
        <begin position="279"/>
        <end position="373"/>
    </location>
</feature>
<evidence type="ECO:0000256" key="1">
    <source>
        <dbReference type="ARBA" id="ARBA00012513"/>
    </source>
</evidence>
<evidence type="ECO:0000256" key="2">
    <source>
        <dbReference type="ARBA" id="ARBA00022527"/>
    </source>
</evidence>
<comment type="catalytic activity">
    <reaction evidence="7">
        <text>L-threonyl-[protein] + ATP = O-phospho-L-threonyl-[protein] + ADP + H(+)</text>
        <dbReference type="Rhea" id="RHEA:46608"/>
        <dbReference type="Rhea" id="RHEA-COMP:11060"/>
        <dbReference type="Rhea" id="RHEA-COMP:11605"/>
        <dbReference type="ChEBI" id="CHEBI:15378"/>
        <dbReference type="ChEBI" id="CHEBI:30013"/>
        <dbReference type="ChEBI" id="CHEBI:30616"/>
        <dbReference type="ChEBI" id="CHEBI:61977"/>
        <dbReference type="ChEBI" id="CHEBI:456216"/>
        <dbReference type="EC" id="2.7.11.1"/>
    </reaction>
</comment>
<dbReference type="PANTHER" id="PTHR43671:SF98">
    <property type="entry name" value="SERINE_THREONINE-PROTEIN KINASE NEK11"/>
    <property type="match status" value="1"/>
</dbReference>
<evidence type="ECO:0000256" key="6">
    <source>
        <dbReference type="ARBA" id="ARBA00022840"/>
    </source>
</evidence>
<dbReference type="PANTHER" id="PTHR43671">
    <property type="entry name" value="SERINE/THREONINE-PROTEIN KINASE NEK"/>
    <property type="match status" value="1"/>
</dbReference>
<name>A0A455T001_9CHLR</name>